<dbReference type="InterPro" id="IPR055372">
    <property type="entry name" value="CBM96"/>
</dbReference>
<evidence type="ECO:0000256" key="2">
    <source>
        <dbReference type="ARBA" id="ARBA00022525"/>
    </source>
</evidence>
<evidence type="ECO:0000259" key="6">
    <source>
        <dbReference type="Pfam" id="PF24517"/>
    </source>
</evidence>
<dbReference type="Gene3D" id="2.60.120.1440">
    <property type="match status" value="1"/>
</dbReference>
<evidence type="ECO:0000256" key="5">
    <source>
        <dbReference type="SAM" id="Phobius"/>
    </source>
</evidence>
<dbReference type="GO" id="GO:0016989">
    <property type="term" value="F:sigma factor antagonist activity"/>
    <property type="evidence" value="ECO:0007669"/>
    <property type="project" value="TreeGrafter"/>
</dbReference>
<accession>M5RY64</accession>
<evidence type="ECO:0000256" key="1">
    <source>
        <dbReference type="ARBA" id="ARBA00004613"/>
    </source>
</evidence>
<dbReference type="OrthoDB" id="287035at2"/>
<dbReference type="PANTHER" id="PTHR30273:SF2">
    <property type="entry name" value="PROTEIN FECR"/>
    <property type="match status" value="1"/>
</dbReference>
<dbReference type="PATRIC" id="fig|1265738.3.peg.2755"/>
<evidence type="ECO:0000313" key="7">
    <source>
        <dbReference type="EMBL" id="EMI20327.1"/>
    </source>
</evidence>
<keyword evidence="8" id="KW-1185">Reference proteome</keyword>
<comment type="subcellular location">
    <subcellularLocation>
        <location evidence="1">Secreted</location>
    </subcellularLocation>
</comment>
<dbReference type="Pfam" id="PF24517">
    <property type="entry name" value="CBM96"/>
    <property type="match status" value="1"/>
</dbReference>
<dbReference type="GO" id="GO:0005576">
    <property type="term" value="C:extracellular region"/>
    <property type="evidence" value="ECO:0007669"/>
    <property type="project" value="UniProtKB-SubCell"/>
</dbReference>
<evidence type="ECO:0000313" key="8">
    <source>
        <dbReference type="Proteomes" id="UP000011991"/>
    </source>
</evidence>
<dbReference type="EMBL" id="ANOG01000390">
    <property type="protein sequence ID" value="EMI20327.1"/>
    <property type="molecule type" value="Genomic_DNA"/>
</dbReference>
<keyword evidence="5" id="KW-1133">Transmembrane helix</keyword>
<feature type="region of interest" description="Disordered" evidence="4">
    <location>
        <begin position="241"/>
        <end position="274"/>
    </location>
</feature>
<feature type="compositionally biased region" description="Basic and acidic residues" evidence="4">
    <location>
        <begin position="241"/>
        <end position="254"/>
    </location>
</feature>
<dbReference type="PANTHER" id="PTHR30273">
    <property type="entry name" value="PERIPLASMIC SIGNAL SENSOR AND SIGMA FACTOR ACTIVATOR FECR-RELATED"/>
    <property type="match status" value="1"/>
</dbReference>
<evidence type="ECO:0000256" key="3">
    <source>
        <dbReference type="ARBA" id="ARBA00022729"/>
    </source>
</evidence>
<reference evidence="7 8" key="1">
    <citation type="journal article" date="2013" name="Mar. Genomics">
        <title>Expression of sulfatases in Rhodopirellula baltica and the diversity of sulfatases in the genus Rhodopirellula.</title>
        <authorList>
            <person name="Wegner C.E."/>
            <person name="Richter-Heitmann T."/>
            <person name="Klindworth A."/>
            <person name="Klockow C."/>
            <person name="Richter M."/>
            <person name="Achstetter T."/>
            <person name="Glockner F.O."/>
            <person name="Harder J."/>
        </authorList>
    </citation>
    <scope>NUCLEOTIDE SEQUENCE [LARGE SCALE GENOMIC DNA]</scope>
    <source>
        <strain evidence="7 8">SM1</strain>
    </source>
</reference>
<gene>
    <name evidence="7" type="ORF">RMSM_02747</name>
</gene>
<feature type="transmembrane region" description="Helical" evidence="5">
    <location>
        <begin position="90"/>
        <end position="111"/>
    </location>
</feature>
<sequence length="481" mass="52201">MTKDSWGEYKRLRDAALDGRIAEEEVKLLESFVLDHDAMRRDYAEHAHQQASLKWNAISSLGSPLGQTVQPTESQRDLLVQEKRSWRRSVAYVLSLATAVLVTLGFAGLLAKDDSASQFAMITSSEACRWGECTVATSEGQPIGAGRLRLKNGIATLRFPNVNVTLEGRVDLQIVDEDECLLYGGRVVANVEQGGEGFVIRTPTAIFIDRGTTFGVNVAPSGTSDLSVFKGRVDVNHLQTREETSVRENERIRASADSLAPVGPDNSISPPKASGVGVPVHISTAFGDGDDAYVAAGDVAPSKPSEIALLVKKPAKSNPGQWYAPWRRKAFMRFDLSTVKEAEILSAALQLQGVYTNRGFATMMPDARFAVYGVTDESQDEWSSADIDWLNSPANDGDQLMVDQDSVVLLGRFTVPQSNPEGSFEISGDALVEFLSNDENAKVTMILIPETVGDAGESYVHGFASKRHPNLPAPTLRLSVK</sequence>
<feature type="domain" description="Carbohydrate-binding module family 96" evidence="6">
    <location>
        <begin position="289"/>
        <end position="399"/>
    </location>
</feature>
<dbReference type="RefSeq" id="WP_008696333.1">
    <property type="nucleotide sequence ID" value="NZ_ANOG01000390.1"/>
</dbReference>
<dbReference type="InterPro" id="IPR012373">
    <property type="entry name" value="Ferrdict_sens_TM"/>
</dbReference>
<protein>
    <submittedName>
        <fullName evidence="7">FecR protein domain protein</fullName>
    </submittedName>
</protein>
<dbReference type="Proteomes" id="UP000011991">
    <property type="component" value="Unassembled WGS sequence"/>
</dbReference>
<keyword evidence="2" id="KW-0964">Secreted</keyword>
<dbReference type="NCBIfam" id="NF033679">
    <property type="entry name" value="DNRLRE_dom"/>
    <property type="match status" value="1"/>
</dbReference>
<keyword evidence="3" id="KW-0732">Signal</keyword>
<comment type="caution">
    <text evidence="7">The sequence shown here is derived from an EMBL/GenBank/DDBJ whole genome shotgun (WGS) entry which is preliminary data.</text>
</comment>
<organism evidence="7 8">
    <name type="scientific">Rhodopirellula maiorica SM1</name>
    <dbReference type="NCBI Taxonomy" id="1265738"/>
    <lineage>
        <taxon>Bacteria</taxon>
        <taxon>Pseudomonadati</taxon>
        <taxon>Planctomycetota</taxon>
        <taxon>Planctomycetia</taxon>
        <taxon>Pirellulales</taxon>
        <taxon>Pirellulaceae</taxon>
        <taxon>Novipirellula</taxon>
    </lineage>
</organism>
<evidence type="ECO:0000256" key="4">
    <source>
        <dbReference type="SAM" id="MobiDB-lite"/>
    </source>
</evidence>
<keyword evidence="5" id="KW-0812">Transmembrane</keyword>
<proteinExistence type="predicted"/>
<name>M5RY64_9BACT</name>
<dbReference type="AlphaFoldDB" id="M5RY64"/>
<keyword evidence="5" id="KW-0472">Membrane</keyword>